<dbReference type="Proteomes" id="UP000572680">
    <property type="component" value="Unassembled WGS sequence"/>
</dbReference>
<gene>
    <name evidence="3" type="ORF">HNR61_005085</name>
</gene>
<feature type="chain" id="PRO_5031338782" description="Secreted protein" evidence="2">
    <location>
        <begin position="30"/>
        <end position="155"/>
    </location>
</feature>
<protein>
    <recommendedName>
        <fullName evidence="5">Secreted protein</fullName>
    </recommendedName>
</protein>
<dbReference type="RefSeq" id="WP_182845582.1">
    <property type="nucleotide sequence ID" value="NZ_BAAALP010000001.1"/>
</dbReference>
<evidence type="ECO:0000256" key="2">
    <source>
        <dbReference type="SAM" id="SignalP"/>
    </source>
</evidence>
<proteinExistence type="predicted"/>
<keyword evidence="4" id="KW-1185">Reference proteome</keyword>
<evidence type="ECO:0000256" key="1">
    <source>
        <dbReference type="SAM" id="MobiDB-lite"/>
    </source>
</evidence>
<dbReference type="AlphaFoldDB" id="A0A7W3LSE7"/>
<comment type="caution">
    <text evidence="3">The sequence shown here is derived from an EMBL/GenBank/DDBJ whole genome shotgun (WGS) entry which is preliminary data.</text>
</comment>
<evidence type="ECO:0000313" key="3">
    <source>
        <dbReference type="EMBL" id="MBA8953435.1"/>
    </source>
</evidence>
<organism evidence="3 4">
    <name type="scientific">Actinomadura namibiensis</name>
    <dbReference type="NCBI Taxonomy" id="182080"/>
    <lineage>
        <taxon>Bacteria</taxon>
        <taxon>Bacillati</taxon>
        <taxon>Actinomycetota</taxon>
        <taxon>Actinomycetes</taxon>
        <taxon>Streptosporangiales</taxon>
        <taxon>Thermomonosporaceae</taxon>
        <taxon>Actinomadura</taxon>
    </lineage>
</organism>
<accession>A0A7W3LSE7</accession>
<feature type="region of interest" description="Disordered" evidence="1">
    <location>
        <begin position="96"/>
        <end position="155"/>
    </location>
</feature>
<keyword evidence="2" id="KW-0732">Signal</keyword>
<dbReference type="EMBL" id="JACJIA010000006">
    <property type="protein sequence ID" value="MBA8953435.1"/>
    <property type="molecule type" value="Genomic_DNA"/>
</dbReference>
<reference evidence="3 4" key="1">
    <citation type="submission" date="2020-08" db="EMBL/GenBank/DDBJ databases">
        <title>Genomic Encyclopedia of Type Strains, Phase IV (KMG-IV): sequencing the most valuable type-strain genomes for metagenomic binning, comparative biology and taxonomic classification.</title>
        <authorList>
            <person name="Goeker M."/>
        </authorList>
    </citation>
    <scope>NUCLEOTIDE SEQUENCE [LARGE SCALE GENOMIC DNA]</scope>
    <source>
        <strain evidence="3 4">DSM 44197</strain>
    </source>
</reference>
<feature type="signal peptide" evidence="2">
    <location>
        <begin position="1"/>
        <end position="29"/>
    </location>
</feature>
<sequence>MFTKRMASRALTALATVLVGGLIAPPAEAATVAEPRNHKVKVCHRTASDRHPYVLIEVDRDSTKYKGHLAHRNDPGRWKKGRRDYIDGLDGRIDSLRDCLKKHKPDKKPPGKKPPGKKPSGKKPPNKPGHDQKPPKPPKSPGRCRVAAPPTGACN</sequence>
<name>A0A7W3LSE7_ACTNM</name>
<evidence type="ECO:0008006" key="5">
    <source>
        <dbReference type="Google" id="ProtNLM"/>
    </source>
</evidence>
<evidence type="ECO:0000313" key="4">
    <source>
        <dbReference type="Proteomes" id="UP000572680"/>
    </source>
</evidence>
<feature type="compositionally biased region" description="Basic residues" evidence="1">
    <location>
        <begin position="100"/>
        <end position="125"/>
    </location>
</feature>